<evidence type="ECO:0000313" key="2">
    <source>
        <dbReference type="EMBL" id="QEV29401.1"/>
    </source>
</evidence>
<proteinExistence type="predicted"/>
<dbReference type="InterPro" id="IPR018634">
    <property type="entry name" value="ChrB_C"/>
</dbReference>
<accession>A0A5J6IEB6</accession>
<dbReference type="KEGG" id="scoe:CP976_38350"/>
<sequence>MKWATRAGIHIDRAACAWLIRRHVDKEAEFVFVTDPAQVPEGATPFDMRGVELGHHGGDCSFETILRRYELTDPVLWKLAEIVHEADLDDERYDAPEAPGLDVALRGLSMICDDERILELTGPLFDGLYEYHRRATLIGRDPA</sequence>
<evidence type="ECO:0000259" key="1">
    <source>
        <dbReference type="Pfam" id="PF09828"/>
    </source>
</evidence>
<feature type="domain" description="ChrB C-terminal" evidence="1">
    <location>
        <begin position="3"/>
        <end position="131"/>
    </location>
</feature>
<dbReference type="EMBL" id="CP023694">
    <property type="protein sequence ID" value="QEV29401.1"/>
    <property type="molecule type" value="Genomic_DNA"/>
</dbReference>
<dbReference type="Proteomes" id="UP000326598">
    <property type="component" value="Chromosome"/>
</dbReference>
<dbReference type="RefSeq" id="WP_150484464.1">
    <property type="nucleotide sequence ID" value="NZ_BMTB01000033.1"/>
</dbReference>
<gene>
    <name evidence="2" type="ORF">CP976_38350</name>
</gene>
<dbReference type="Pfam" id="PF09828">
    <property type="entry name" value="ChrB_C"/>
    <property type="match status" value="1"/>
</dbReference>
<dbReference type="GeneID" id="91421895"/>
<dbReference type="AlphaFoldDB" id="A0A5J6IEB6"/>
<reference evidence="2 3" key="1">
    <citation type="submission" date="2017-09" db="EMBL/GenBank/DDBJ databases">
        <authorList>
            <person name="Lee N."/>
            <person name="Cho B.-K."/>
        </authorList>
    </citation>
    <scope>NUCLEOTIDE SEQUENCE [LARGE SCALE GENOMIC DNA]</scope>
    <source>
        <strain evidence="2 3">ATCC 13740</strain>
    </source>
</reference>
<organism evidence="2 3">
    <name type="scientific">Streptomyces coeruleorubidus</name>
    <dbReference type="NCBI Taxonomy" id="116188"/>
    <lineage>
        <taxon>Bacteria</taxon>
        <taxon>Bacillati</taxon>
        <taxon>Actinomycetota</taxon>
        <taxon>Actinomycetes</taxon>
        <taxon>Kitasatosporales</taxon>
        <taxon>Streptomycetaceae</taxon>
        <taxon>Streptomyces</taxon>
    </lineage>
</organism>
<evidence type="ECO:0000313" key="3">
    <source>
        <dbReference type="Proteomes" id="UP000326598"/>
    </source>
</evidence>
<protein>
    <submittedName>
        <fullName evidence="2">Chromate resistance protein</fullName>
    </submittedName>
</protein>
<name>A0A5J6IEB6_STRC4</name>